<gene>
    <name evidence="2" type="ORF">CLCOL_21110</name>
</gene>
<dbReference type="EMBL" id="LTBB01000011">
    <property type="protein sequence ID" value="KYH28383.1"/>
    <property type="molecule type" value="Genomic_DNA"/>
</dbReference>
<accession>A0A151AL80</accession>
<dbReference type="InterPro" id="IPR058502">
    <property type="entry name" value="PLL-like_beta-prop"/>
</dbReference>
<proteinExistence type="predicted"/>
<keyword evidence="3" id="KW-1185">Reference proteome</keyword>
<comment type="caution">
    <text evidence="2">The sequence shown here is derived from an EMBL/GenBank/DDBJ whole genome shotgun (WGS) entry which is preliminary data.</text>
</comment>
<dbReference type="SUPFAM" id="SSF89372">
    <property type="entry name" value="Fucose-specific lectin"/>
    <property type="match status" value="1"/>
</dbReference>
<evidence type="ECO:0000313" key="3">
    <source>
        <dbReference type="Proteomes" id="UP000075374"/>
    </source>
</evidence>
<organism evidence="2 3">
    <name type="scientific">Clostridium colicanis DSM 13634</name>
    <dbReference type="NCBI Taxonomy" id="1121305"/>
    <lineage>
        <taxon>Bacteria</taxon>
        <taxon>Bacillati</taxon>
        <taxon>Bacillota</taxon>
        <taxon>Clostridia</taxon>
        <taxon>Eubacteriales</taxon>
        <taxon>Clostridiaceae</taxon>
        <taxon>Clostridium</taxon>
    </lineage>
</organism>
<dbReference type="AlphaFoldDB" id="A0A151AL80"/>
<name>A0A151AL80_9CLOT</name>
<dbReference type="Proteomes" id="UP000075374">
    <property type="component" value="Unassembled WGS sequence"/>
</dbReference>
<dbReference type="Pfam" id="PF26607">
    <property type="entry name" value="DUF8189"/>
    <property type="match status" value="1"/>
</dbReference>
<feature type="domain" description="PLL-like beta propeller" evidence="1">
    <location>
        <begin position="163"/>
        <end position="344"/>
    </location>
</feature>
<dbReference type="STRING" id="1121305.CLCOL_21110"/>
<dbReference type="PATRIC" id="fig|1121305.3.peg.2113"/>
<dbReference type="CDD" id="cd22954">
    <property type="entry name" value="PLL_lectin"/>
    <property type="match status" value="1"/>
</dbReference>
<sequence>MYRNEFFYCDYCLNQNVCPFINGEMTRFNGFDEYNEIYDPNLFYEEEYLDMCRAPQQEVNRILIQLNRDRPDLRRNFQRYGVNTVLIDTYFRTAIAYTIDNSPNHSGSISQRTNSIFNAFRRDNAWIFAALNVARVPRNVVDSTFRDVIEFTLRNISDSTSPGTGGRWSQWEDLGGTLASAPAVSSWAPNRLDTFVRGTDNALWHKWWDGSRWSNWESLGGNLTSDPAAVSWGPNRIDVFARGQGNRLYHLWWDGSRWSRWEDLGGRLTSAPAVSSRRANMLEVFARGQNNQLMTMSWNGSRWSSWSNIGGNITSAPAAVSWGPNRTDVFARGTNNAMWHIWRN</sequence>
<dbReference type="RefSeq" id="WP_061858917.1">
    <property type="nucleotide sequence ID" value="NZ_LTBB01000011.1"/>
</dbReference>
<dbReference type="Gene3D" id="2.120.10.70">
    <property type="entry name" value="Fucose-specific lectin"/>
    <property type="match status" value="1"/>
</dbReference>
<protein>
    <recommendedName>
        <fullName evidence="1">PLL-like beta propeller domain-containing protein</fullName>
    </recommendedName>
</protein>
<evidence type="ECO:0000313" key="2">
    <source>
        <dbReference type="EMBL" id="KYH28383.1"/>
    </source>
</evidence>
<evidence type="ECO:0000259" key="1">
    <source>
        <dbReference type="Pfam" id="PF26607"/>
    </source>
</evidence>
<reference evidence="2 3" key="1">
    <citation type="submission" date="2016-02" db="EMBL/GenBank/DDBJ databases">
        <title>Genome sequence of Clostridium colicanis DSM 13634.</title>
        <authorList>
            <person name="Poehlein A."/>
            <person name="Daniel R."/>
        </authorList>
    </citation>
    <scope>NUCLEOTIDE SEQUENCE [LARGE SCALE GENOMIC DNA]</scope>
    <source>
        <strain evidence="2 3">DSM 13634</strain>
    </source>
</reference>